<evidence type="ECO:0000256" key="1">
    <source>
        <dbReference type="ARBA" id="ARBA00022729"/>
    </source>
</evidence>
<sequence>MQFSISAAAVLAFVASAFAQTADFDAVNAPAAWEVLPAGSTFKISWQAPPKYDGETISISLIGGATQGTQVPLIDIASGIKNEAGAYEWAIPASLGDAAVYGLVLKLESNPEVFQYSNPFKIDGDAAVETTSKAAAADVTTEAPYAVPTDVKTISLSSAPAADYTKVVEVTDVTTVPCTTSVVPIIPTSAPVVPNNATTPAPYVPVITSAIIPHGNATWSTAVVPPATTGPSNPAVPTPETTVVTGAGARFGAGSAALVGGLLVAVFAL</sequence>
<dbReference type="PANTHER" id="PTHR40633:SF1">
    <property type="entry name" value="GPI ANCHORED SERINE-THREONINE RICH PROTEIN (AFU_ORTHOLOGUE AFUA_1G03630)"/>
    <property type="match status" value="1"/>
</dbReference>
<gene>
    <name evidence="4" type="ORF">QQX98_004283</name>
</gene>
<evidence type="ECO:0000256" key="2">
    <source>
        <dbReference type="SAM" id="SignalP"/>
    </source>
</evidence>
<protein>
    <recommendedName>
        <fullName evidence="3">Yeast cell wall synthesis Kre9/Knh1-like N-terminal domain-containing protein</fullName>
    </recommendedName>
</protein>
<evidence type="ECO:0000259" key="3">
    <source>
        <dbReference type="Pfam" id="PF10342"/>
    </source>
</evidence>
<evidence type="ECO:0000313" key="4">
    <source>
        <dbReference type="EMBL" id="KAK7417981.1"/>
    </source>
</evidence>
<dbReference type="PANTHER" id="PTHR40633">
    <property type="entry name" value="MATRIX PROTEIN, PUTATIVE (AFU_ORTHOLOGUE AFUA_8G05410)-RELATED"/>
    <property type="match status" value="1"/>
</dbReference>
<feature type="domain" description="Yeast cell wall synthesis Kre9/Knh1-like N-terminal" evidence="3">
    <location>
        <begin position="30"/>
        <end position="122"/>
    </location>
</feature>
<proteinExistence type="predicted"/>
<dbReference type="EMBL" id="JAZAVJ010000052">
    <property type="protein sequence ID" value="KAK7417981.1"/>
    <property type="molecule type" value="Genomic_DNA"/>
</dbReference>
<dbReference type="InterPro" id="IPR018466">
    <property type="entry name" value="Kre9/Knh1-like_N"/>
</dbReference>
<dbReference type="Pfam" id="PF10342">
    <property type="entry name" value="Kre9_KNH"/>
    <property type="match status" value="1"/>
</dbReference>
<keyword evidence="5" id="KW-1185">Reference proteome</keyword>
<accession>A0ABR1HA10</accession>
<evidence type="ECO:0000313" key="5">
    <source>
        <dbReference type="Proteomes" id="UP001498476"/>
    </source>
</evidence>
<dbReference type="Proteomes" id="UP001498476">
    <property type="component" value="Unassembled WGS sequence"/>
</dbReference>
<dbReference type="InterPro" id="IPR052982">
    <property type="entry name" value="SRP1/TIP1-like"/>
</dbReference>
<comment type="caution">
    <text evidence="4">The sequence shown here is derived from an EMBL/GenBank/DDBJ whole genome shotgun (WGS) entry which is preliminary data.</text>
</comment>
<reference evidence="4 5" key="1">
    <citation type="journal article" date="2025" name="Microbiol. Resour. Announc.">
        <title>Draft genome sequences for Neonectria magnoliae and Neonectria punicea, canker pathogens of Liriodendron tulipifera and Acer saccharum in West Virginia.</title>
        <authorList>
            <person name="Petronek H.M."/>
            <person name="Kasson M.T."/>
            <person name="Metheny A.M."/>
            <person name="Stauder C.M."/>
            <person name="Lovett B."/>
            <person name="Lynch S.C."/>
            <person name="Garnas J.R."/>
            <person name="Kasson L.R."/>
            <person name="Stajich J.E."/>
        </authorList>
    </citation>
    <scope>NUCLEOTIDE SEQUENCE [LARGE SCALE GENOMIC DNA]</scope>
    <source>
        <strain evidence="4 5">NRRL 64653</strain>
    </source>
</reference>
<keyword evidence="1 2" id="KW-0732">Signal</keyword>
<name>A0ABR1HA10_9HYPO</name>
<feature type="chain" id="PRO_5045869660" description="Yeast cell wall synthesis Kre9/Knh1-like N-terminal domain-containing protein" evidence="2">
    <location>
        <begin position="20"/>
        <end position="269"/>
    </location>
</feature>
<organism evidence="4 5">
    <name type="scientific">Neonectria punicea</name>
    <dbReference type="NCBI Taxonomy" id="979145"/>
    <lineage>
        <taxon>Eukaryota</taxon>
        <taxon>Fungi</taxon>
        <taxon>Dikarya</taxon>
        <taxon>Ascomycota</taxon>
        <taxon>Pezizomycotina</taxon>
        <taxon>Sordariomycetes</taxon>
        <taxon>Hypocreomycetidae</taxon>
        <taxon>Hypocreales</taxon>
        <taxon>Nectriaceae</taxon>
        <taxon>Neonectria</taxon>
    </lineage>
</organism>
<feature type="signal peptide" evidence="2">
    <location>
        <begin position="1"/>
        <end position="19"/>
    </location>
</feature>